<feature type="domain" description="Rhodanese" evidence="4">
    <location>
        <begin position="34"/>
        <end position="127"/>
    </location>
</feature>
<evidence type="ECO:0000256" key="2">
    <source>
        <dbReference type="ARBA" id="ARBA00022737"/>
    </source>
</evidence>
<dbReference type="SUPFAM" id="SSF52821">
    <property type="entry name" value="Rhodanese/Cell cycle control phosphatase"/>
    <property type="match status" value="3"/>
</dbReference>
<feature type="signal peptide" evidence="3">
    <location>
        <begin position="1"/>
        <end position="21"/>
    </location>
</feature>
<accession>A0A0C3IAD1</accession>
<evidence type="ECO:0000256" key="3">
    <source>
        <dbReference type="SAM" id="SignalP"/>
    </source>
</evidence>
<dbReference type="Proteomes" id="UP000031977">
    <property type="component" value="Unassembled WGS sequence"/>
</dbReference>
<dbReference type="PROSITE" id="PS50206">
    <property type="entry name" value="RHODANESE_3"/>
    <property type="match status" value="3"/>
</dbReference>
<keyword evidence="1 5" id="KW-0808">Transferase</keyword>
<dbReference type="InterPro" id="IPR036873">
    <property type="entry name" value="Rhodanese-like_dom_sf"/>
</dbReference>
<feature type="domain" description="Rhodanese" evidence="4">
    <location>
        <begin position="163"/>
        <end position="269"/>
    </location>
</feature>
<name>A0A0C3IAD1_9VIBR</name>
<dbReference type="CDD" id="cd01448">
    <property type="entry name" value="TST_Repeat_1"/>
    <property type="match status" value="1"/>
</dbReference>
<evidence type="ECO:0000259" key="4">
    <source>
        <dbReference type="PROSITE" id="PS50206"/>
    </source>
</evidence>
<sequence>MRLSQMSLLLCGFSLSSIAAAATFSDVLESQQAQQDKVQIVDCRDSNFYNGWPEMGQTAGGHIPGAVNFDSRWVEMMSTDELKQIIENKSLVKDQPTFLYCAVESAAQLKKTLLNHGFQSVEIIEQPLEQYQGELVALPRYQNLVPAWWLDDVLKGETVQHAPSNDYKVLEVAWGPATKYLWAHIPGAQYVNTNDIESKPWWNRVSDQQLEILVNNLGIKYDTTVILYGRDNTAAARLANILMYVGVQDVRLLNGGWQSWEDGGYKTAMTSPDVSATTSFGKTIPANKNYIIDLPEAKALLTLPQDKQSLVSIRSLAEFNGETSGYDYIQSKGHIPGAKWGHAGSDAYHLEDFRNPDQTMRSANEITQFWHESNIEPQQQVSFFCGTGWRASEVFFDAYVMGWENISVYDGGWYQWAGK</sequence>
<dbReference type="EMBL" id="JXOK01000010">
    <property type="protein sequence ID" value="KIN11950.1"/>
    <property type="molecule type" value="Genomic_DNA"/>
</dbReference>
<dbReference type="InterPro" id="IPR001763">
    <property type="entry name" value="Rhodanese-like_dom"/>
</dbReference>
<dbReference type="AlphaFoldDB" id="A0A0C3IAD1"/>
<dbReference type="CDD" id="cd01449">
    <property type="entry name" value="TST_Repeat_2"/>
    <property type="match status" value="1"/>
</dbReference>
<dbReference type="RefSeq" id="WP_041154679.1">
    <property type="nucleotide sequence ID" value="NZ_CBCRVP010000003.1"/>
</dbReference>
<dbReference type="InterPro" id="IPR045078">
    <property type="entry name" value="TST/MPST-like"/>
</dbReference>
<evidence type="ECO:0000313" key="6">
    <source>
        <dbReference type="Proteomes" id="UP000031977"/>
    </source>
</evidence>
<dbReference type="OrthoDB" id="9781034at2"/>
<evidence type="ECO:0000256" key="1">
    <source>
        <dbReference type="ARBA" id="ARBA00022679"/>
    </source>
</evidence>
<organism evidence="5 6">
    <name type="scientific">Vibrio mytili</name>
    <dbReference type="NCBI Taxonomy" id="50718"/>
    <lineage>
        <taxon>Bacteria</taxon>
        <taxon>Pseudomonadati</taxon>
        <taxon>Pseudomonadota</taxon>
        <taxon>Gammaproteobacteria</taxon>
        <taxon>Vibrionales</taxon>
        <taxon>Vibrionaceae</taxon>
        <taxon>Vibrio</taxon>
    </lineage>
</organism>
<dbReference type="PANTHER" id="PTHR11364">
    <property type="entry name" value="THIOSULFATE SULFERTANSFERASE"/>
    <property type="match status" value="1"/>
</dbReference>
<gene>
    <name evidence="5" type="ORF">SU60_04915</name>
</gene>
<keyword evidence="3" id="KW-0732">Signal</keyword>
<feature type="chain" id="PRO_5002175250" evidence="3">
    <location>
        <begin position="22"/>
        <end position="419"/>
    </location>
</feature>
<dbReference type="GO" id="GO:0004792">
    <property type="term" value="F:thiosulfate-cyanide sulfurtransferase activity"/>
    <property type="evidence" value="ECO:0007669"/>
    <property type="project" value="InterPro"/>
</dbReference>
<dbReference type="PANTHER" id="PTHR11364:SF27">
    <property type="entry name" value="SULFURTRANSFERASE"/>
    <property type="match status" value="1"/>
</dbReference>
<dbReference type="Gene3D" id="3.40.250.10">
    <property type="entry name" value="Rhodanese-like domain"/>
    <property type="match status" value="3"/>
</dbReference>
<dbReference type="STRING" id="50718.SU60_04915"/>
<dbReference type="Pfam" id="PF00581">
    <property type="entry name" value="Rhodanese"/>
    <property type="match status" value="3"/>
</dbReference>
<keyword evidence="6" id="KW-1185">Reference proteome</keyword>
<protein>
    <submittedName>
        <fullName evidence="5">Thiosulfate sulfurtransferase</fullName>
    </submittedName>
</protein>
<proteinExistence type="predicted"/>
<keyword evidence="2" id="KW-0677">Repeat</keyword>
<evidence type="ECO:0000313" key="5">
    <source>
        <dbReference type="EMBL" id="KIN11950.1"/>
    </source>
</evidence>
<dbReference type="PROSITE" id="PS00380">
    <property type="entry name" value="RHODANESE_1"/>
    <property type="match status" value="1"/>
</dbReference>
<reference evidence="5 6" key="1">
    <citation type="submission" date="2015-01" db="EMBL/GenBank/DDBJ databases">
        <title>Draft genome of Vibrio mytili type strain CAIM 528.</title>
        <authorList>
            <person name="Gonzalez-Castillo A."/>
            <person name="Gomez-Gil B."/>
            <person name="Enciso-Ibarra J."/>
        </authorList>
    </citation>
    <scope>NUCLEOTIDE SEQUENCE [LARGE SCALE GENOMIC DNA]</scope>
    <source>
        <strain evidence="5 6">CAIM 528</strain>
    </source>
</reference>
<feature type="domain" description="Rhodanese" evidence="4">
    <location>
        <begin position="304"/>
        <end position="418"/>
    </location>
</feature>
<comment type="caution">
    <text evidence="5">The sequence shown here is derived from an EMBL/GenBank/DDBJ whole genome shotgun (WGS) entry which is preliminary data.</text>
</comment>
<dbReference type="InterPro" id="IPR001307">
    <property type="entry name" value="Thiosulphate_STrfase_CS"/>
</dbReference>
<dbReference type="SMART" id="SM00450">
    <property type="entry name" value="RHOD"/>
    <property type="match status" value="3"/>
</dbReference>